<dbReference type="GO" id="GO:0005737">
    <property type="term" value="C:cytoplasm"/>
    <property type="evidence" value="ECO:0007669"/>
    <property type="project" value="UniProtKB-ARBA"/>
</dbReference>
<dbReference type="Proteomes" id="UP000462014">
    <property type="component" value="Unassembled WGS sequence"/>
</dbReference>
<reference evidence="5 6" key="1">
    <citation type="submission" date="2019-12" db="EMBL/GenBank/DDBJ databases">
        <title>Mucilaginibacter sp. HMF7410 genome sequencing and assembly.</title>
        <authorList>
            <person name="Kang H."/>
            <person name="Cha I."/>
            <person name="Kim H."/>
            <person name="Joh K."/>
        </authorList>
    </citation>
    <scope>NUCLEOTIDE SEQUENCE [LARGE SCALE GENOMIC DNA]</scope>
    <source>
        <strain evidence="5 6">HMF7410</strain>
    </source>
</reference>
<dbReference type="NCBIfam" id="TIGR00002">
    <property type="entry name" value="S16"/>
    <property type="match status" value="1"/>
</dbReference>
<organism evidence="5 6">
    <name type="scientific">Mucilaginibacter arboris</name>
    <dbReference type="NCBI Taxonomy" id="2682090"/>
    <lineage>
        <taxon>Bacteria</taxon>
        <taxon>Pseudomonadati</taxon>
        <taxon>Bacteroidota</taxon>
        <taxon>Sphingobacteriia</taxon>
        <taxon>Sphingobacteriales</taxon>
        <taxon>Sphingobacteriaceae</taxon>
        <taxon>Mucilaginibacter</taxon>
    </lineage>
</organism>
<protein>
    <recommendedName>
        <fullName evidence="3">Small ribosomal subunit protein bS16</fullName>
    </recommendedName>
</protein>
<dbReference type="PANTHER" id="PTHR12919">
    <property type="entry name" value="30S RIBOSOMAL PROTEIN S16"/>
    <property type="match status" value="1"/>
</dbReference>
<evidence type="ECO:0000256" key="1">
    <source>
        <dbReference type="ARBA" id="ARBA00022980"/>
    </source>
</evidence>
<comment type="similarity">
    <text evidence="3">Belongs to the bacterial ribosomal protein bS16 family.</text>
</comment>
<dbReference type="AlphaFoldDB" id="A0A7K1SSE0"/>
<dbReference type="SUPFAM" id="SSF54565">
    <property type="entry name" value="Ribosomal protein S16"/>
    <property type="match status" value="1"/>
</dbReference>
<dbReference type="Pfam" id="PF00886">
    <property type="entry name" value="Ribosomal_S16"/>
    <property type="match status" value="1"/>
</dbReference>
<comment type="caution">
    <text evidence="5">The sequence shown here is derived from an EMBL/GenBank/DDBJ whole genome shotgun (WGS) entry which is preliminary data.</text>
</comment>
<dbReference type="PANTHER" id="PTHR12919:SF20">
    <property type="entry name" value="SMALL RIBOSOMAL SUBUNIT PROTEIN BS16M"/>
    <property type="match status" value="1"/>
</dbReference>
<name>A0A7K1SSE0_9SPHI</name>
<feature type="region of interest" description="Disordered" evidence="4">
    <location>
        <begin position="134"/>
        <end position="168"/>
    </location>
</feature>
<keyword evidence="1 3" id="KW-0689">Ribosomal protein</keyword>
<dbReference type="InterPro" id="IPR023803">
    <property type="entry name" value="Ribosomal_bS16_dom_sf"/>
</dbReference>
<evidence type="ECO:0000256" key="4">
    <source>
        <dbReference type="SAM" id="MobiDB-lite"/>
    </source>
</evidence>
<evidence type="ECO:0000313" key="6">
    <source>
        <dbReference type="Proteomes" id="UP000462014"/>
    </source>
</evidence>
<feature type="compositionally biased region" description="Acidic residues" evidence="4">
    <location>
        <begin position="159"/>
        <end position="168"/>
    </location>
</feature>
<dbReference type="RefSeq" id="WP_157563467.1">
    <property type="nucleotide sequence ID" value="NZ_WPIK01000001.1"/>
</dbReference>
<dbReference type="GO" id="GO:0015935">
    <property type="term" value="C:small ribosomal subunit"/>
    <property type="evidence" value="ECO:0007669"/>
    <property type="project" value="TreeGrafter"/>
</dbReference>
<dbReference type="HAMAP" id="MF_00385">
    <property type="entry name" value="Ribosomal_bS16"/>
    <property type="match status" value="1"/>
</dbReference>
<dbReference type="Gene3D" id="3.30.1320.10">
    <property type="match status" value="1"/>
</dbReference>
<dbReference type="EMBL" id="WPIK01000001">
    <property type="protein sequence ID" value="MVN20236.1"/>
    <property type="molecule type" value="Genomic_DNA"/>
</dbReference>
<dbReference type="InterPro" id="IPR000307">
    <property type="entry name" value="Ribosomal_bS16"/>
</dbReference>
<dbReference type="GO" id="GO:0003735">
    <property type="term" value="F:structural constituent of ribosome"/>
    <property type="evidence" value="ECO:0007669"/>
    <property type="project" value="InterPro"/>
</dbReference>
<keyword evidence="6" id="KW-1185">Reference proteome</keyword>
<evidence type="ECO:0000256" key="3">
    <source>
        <dbReference type="HAMAP-Rule" id="MF_00385"/>
    </source>
</evidence>
<evidence type="ECO:0000313" key="5">
    <source>
        <dbReference type="EMBL" id="MVN20236.1"/>
    </source>
</evidence>
<accession>A0A7K1SSE0</accession>
<gene>
    <name evidence="3" type="primary">rpsP</name>
    <name evidence="5" type="ORF">GO621_01640</name>
</gene>
<proteinExistence type="inferred from homology"/>
<sequence length="168" mass="18364">MATKIRLQRHGKKGKPFYYIVVADARAPRDGRFIERIGSYNPNTNPATIDINFDKTLDWVNSGAQPTDTCRAILGYKGVMYKKHLQGGVQKGALTAEQADAKFAEWTEQKENKISGKKTNLGTSKDEARKTALAAEAKKNADRATAIAAKNTPPAAEPVTEETETPAE</sequence>
<keyword evidence="2 3" id="KW-0687">Ribonucleoprotein</keyword>
<dbReference type="NCBIfam" id="NF011094">
    <property type="entry name" value="PRK14521.1"/>
    <property type="match status" value="1"/>
</dbReference>
<evidence type="ECO:0000256" key="2">
    <source>
        <dbReference type="ARBA" id="ARBA00023274"/>
    </source>
</evidence>
<dbReference type="GO" id="GO:0006412">
    <property type="term" value="P:translation"/>
    <property type="evidence" value="ECO:0007669"/>
    <property type="project" value="UniProtKB-UniRule"/>
</dbReference>